<feature type="domain" description="TonB-dependent receptor plug" evidence="13">
    <location>
        <begin position="70"/>
        <end position="173"/>
    </location>
</feature>
<evidence type="ECO:0000256" key="9">
    <source>
        <dbReference type="RuleBase" id="RU003357"/>
    </source>
</evidence>
<keyword evidence="7 8" id="KW-0998">Cell outer membrane</keyword>
<gene>
    <name evidence="14" type="ORF">C3K47_05720</name>
</gene>
<keyword evidence="5 9" id="KW-0798">TonB box</keyword>
<reference evidence="14 15" key="1">
    <citation type="submission" date="2018-01" db="EMBL/GenBank/DDBJ databases">
        <authorList>
            <person name="Gaut B.S."/>
            <person name="Morton B.R."/>
            <person name="Clegg M.T."/>
            <person name="Duvall M.R."/>
        </authorList>
    </citation>
    <scope>NUCLEOTIDE SEQUENCE [LARGE SCALE GENOMIC DNA]</scope>
    <source>
        <strain evidence="14 15">HR-AV</strain>
    </source>
</reference>
<dbReference type="Pfam" id="PF07715">
    <property type="entry name" value="Plug"/>
    <property type="match status" value="1"/>
</dbReference>
<accession>A0A2S5A5Z2</accession>
<dbReference type="InterPro" id="IPR012910">
    <property type="entry name" value="Plug_dom"/>
</dbReference>
<dbReference type="EMBL" id="PQVF01000003">
    <property type="protein sequence ID" value="POY38021.1"/>
    <property type="molecule type" value="Genomic_DNA"/>
</dbReference>
<keyword evidence="14" id="KW-0675">Receptor</keyword>
<evidence type="ECO:0000256" key="4">
    <source>
        <dbReference type="ARBA" id="ARBA00022692"/>
    </source>
</evidence>
<proteinExistence type="inferred from homology"/>
<feature type="signal peptide" evidence="11">
    <location>
        <begin position="1"/>
        <end position="21"/>
    </location>
</feature>
<name>A0A2S5A5Z2_9SPHI</name>
<evidence type="ECO:0000256" key="1">
    <source>
        <dbReference type="ARBA" id="ARBA00004571"/>
    </source>
</evidence>
<feature type="domain" description="TonB-dependent receptor-like beta-barrel" evidence="12">
    <location>
        <begin position="264"/>
        <end position="693"/>
    </location>
</feature>
<dbReference type="PROSITE" id="PS52016">
    <property type="entry name" value="TONB_DEPENDENT_REC_3"/>
    <property type="match status" value="1"/>
</dbReference>
<evidence type="ECO:0000256" key="10">
    <source>
        <dbReference type="SAM" id="MobiDB-lite"/>
    </source>
</evidence>
<evidence type="ECO:0000259" key="13">
    <source>
        <dbReference type="Pfam" id="PF07715"/>
    </source>
</evidence>
<evidence type="ECO:0000256" key="2">
    <source>
        <dbReference type="ARBA" id="ARBA00022448"/>
    </source>
</evidence>
<dbReference type="InterPro" id="IPR039426">
    <property type="entry name" value="TonB-dep_rcpt-like"/>
</dbReference>
<evidence type="ECO:0000313" key="15">
    <source>
        <dbReference type="Proteomes" id="UP000236893"/>
    </source>
</evidence>
<evidence type="ECO:0000256" key="6">
    <source>
        <dbReference type="ARBA" id="ARBA00023136"/>
    </source>
</evidence>
<evidence type="ECO:0000259" key="12">
    <source>
        <dbReference type="Pfam" id="PF00593"/>
    </source>
</evidence>
<feature type="chain" id="PRO_5015485652" evidence="11">
    <location>
        <begin position="22"/>
        <end position="728"/>
    </location>
</feature>
<protein>
    <submittedName>
        <fullName evidence="14">Ferric aerobactin receptor</fullName>
    </submittedName>
</protein>
<dbReference type="Gene3D" id="2.170.130.10">
    <property type="entry name" value="TonB-dependent receptor, plug domain"/>
    <property type="match status" value="1"/>
</dbReference>
<dbReference type="CDD" id="cd01347">
    <property type="entry name" value="ligand_gated_channel"/>
    <property type="match status" value="1"/>
</dbReference>
<dbReference type="GO" id="GO:0044718">
    <property type="term" value="P:siderophore transmembrane transport"/>
    <property type="evidence" value="ECO:0007669"/>
    <property type="project" value="TreeGrafter"/>
</dbReference>
<feature type="region of interest" description="Disordered" evidence="10">
    <location>
        <begin position="26"/>
        <end position="51"/>
    </location>
</feature>
<keyword evidence="6 8" id="KW-0472">Membrane</keyword>
<keyword evidence="3 8" id="KW-1134">Transmembrane beta strand</keyword>
<evidence type="ECO:0000256" key="11">
    <source>
        <dbReference type="SAM" id="SignalP"/>
    </source>
</evidence>
<sequence>MHRFIFSFIFLSLGYSTLAQTVNPVNTKQTSNKPATKRSSSQNKTSNDSLKYNRELDEVVVSAGRTKETKSETPVTVTVINAKEIAAQASVNSNMTNVIGWTVPGLALPSNTSYNTGQTLRGRNALVLIDGIPQSTPLRAASREMRTIDPSAIERIEIVKGATSIYGNGADGGLINYITKKPQTQKFAGQTIIGGSGQVKNAGNTGGFRINQLFSGKQNAFDYSVSGSYEKTGVLKDADGNVISPDFGLGEMKTYNGFAKLGYDLNQDSRIELMYNFFRSEQRSDYVAKVGVYGETPTIGVPGERKTDGEGTPYNHNVALQYTQKNLFGGTDFSYSMYMQKFETNFGYSETFYKGGQSQLNSDKKGLRLNFVTPYTVSKNFKGDVIYGGDVLNDITSQRLRDGRSWVPDMNAFSLAPYLQLKSYLFEYLVVKAGIRYENLSVKINDYNTLATGANNKGSIAVKGAKLIYNPLTYNAGIRFSKYQQFTPYVSFSQGFSIYDLGRILRAATENTVQQLNTKAVIANNYEAGFNSRIGIFNFEAVGYISTSKLGANLVQVDGWLVPQRAPEKVKGFEVAADVFISSKLKAGASYSYSEGKIDANNDKDFDDEGDVYLSGLRISPSKLTAYVNYKPVNKLDVGLYWIRSGSRDHFEPNSKGEYKLGEGRVNSFNIFNLNAAYQLPKNFKVTLGVENLLNTNYYTPYAQFYGRADYYTQSNGARYNVALGYSF</sequence>
<comment type="subcellular location">
    <subcellularLocation>
        <location evidence="1 8">Cell outer membrane</location>
        <topology evidence="1 8">Multi-pass membrane protein</topology>
    </subcellularLocation>
</comment>
<keyword evidence="4 8" id="KW-0812">Transmembrane</keyword>
<dbReference type="GO" id="GO:0009279">
    <property type="term" value="C:cell outer membrane"/>
    <property type="evidence" value="ECO:0007669"/>
    <property type="project" value="UniProtKB-SubCell"/>
</dbReference>
<dbReference type="Gene3D" id="2.40.170.20">
    <property type="entry name" value="TonB-dependent receptor, beta-barrel domain"/>
    <property type="match status" value="1"/>
</dbReference>
<evidence type="ECO:0000256" key="3">
    <source>
        <dbReference type="ARBA" id="ARBA00022452"/>
    </source>
</evidence>
<dbReference type="InterPro" id="IPR037066">
    <property type="entry name" value="Plug_dom_sf"/>
</dbReference>
<keyword evidence="11" id="KW-0732">Signal</keyword>
<evidence type="ECO:0000256" key="5">
    <source>
        <dbReference type="ARBA" id="ARBA00023077"/>
    </source>
</evidence>
<dbReference type="Pfam" id="PF00593">
    <property type="entry name" value="TonB_dep_Rec_b-barrel"/>
    <property type="match status" value="1"/>
</dbReference>
<keyword evidence="15" id="KW-1185">Reference proteome</keyword>
<evidence type="ECO:0000256" key="8">
    <source>
        <dbReference type="PROSITE-ProRule" id="PRU01360"/>
    </source>
</evidence>
<dbReference type="OrthoDB" id="8670144at2"/>
<dbReference type="InterPro" id="IPR000531">
    <property type="entry name" value="Beta-barrel_TonB"/>
</dbReference>
<evidence type="ECO:0000313" key="14">
    <source>
        <dbReference type="EMBL" id="POY38021.1"/>
    </source>
</evidence>
<comment type="caution">
    <text evidence="14">The sequence shown here is derived from an EMBL/GenBank/DDBJ whole genome shotgun (WGS) entry which is preliminary data.</text>
</comment>
<keyword evidence="2 8" id="KW-0813">Transport</keyword>
<dbReference type="SUPFAM" id="SSF56935">
    <property type="entry name" value="Porins"/>
    <property type="match status" value="1"/>
</dbReference>
<dbReference type="GO" id="GO:0015344">
    <property type="term" value="F:siderophore uptake transmembrane transporter activity"/>
    <property type="evidence" value="ECO:0007669"/>
    <property type="project" value="TreeGrafter"/>
</dbReference>
<dbReference type="InterPro" id="IPR036942">
    <property type="entry name" value="Beta-barrel_TonB_sf"/>
</dbReference>
<dbReference type="RefSeq" id="WP_103788151.1">
    <property type="nucleotide sequence ID" value="NZ_PQVF01000003.1"/>
</dbReference>
<organism evidence="14 15">
    <name type="scientific">Solitalea longa</name>
    <dbReference type="NCBI Taxonomy" id="2079460"/>
    <lineage>
        <taxon>Bacteria</taxon>
        <taxon>Pseudomonadati</taxon>
        <taxon>Bacteroidota</taxon>
        <taxon>Sphingobacteriia</taxon>
        <taxon>Sphingobacteriales</taxon>
        <taxon>Sphingobacteriaceae</taxon>
        <taxon>Solitalea</taxon>
    </lineage>
</organism>
<feature type="compositionally biased region" description="Polar residues" evidence="10">
    <location>
        <begin position="26"/>
        <end position="50"/>
    </location>
</feature>
<evidence type="ECO:0000256" key="7">
    <source>
        <dbReference type="ARBA" id="ARBA00023237"/>
    </source>
</evidence>
<comment type="similarity">
    <text evidence="8 9">Belongs to the TonB-dependent receptor family.</text>
</comment>
<dbReference type="AlphaFoldDB" id="A0A2S5A5Z2"/>
<dbReference type="PANTHER" id="PTHR30069:SF42">
    <property type="entry name" value="FERRIC AEROBACTIN RECEPTOR"/>
    <property type="match status" value="1"/>
</dbReference>
<dbReference type="PANTHER" id="PTHR30069">
    <property type="entry name" value="TONB-DEPENDENT OUTER MEMBRANE RECEPTOR"/>
    <property type="match status" value="1"/>
</dbReference>
<dbReference type="Proteomes" id="UP000236893">
    <property type="component" value="Unassembled WGS sequence"/>
</dbReference>